<dbReference type="InterPro" id="IPR036388">
    <property type="entry name" value="WH-like_DNA-bd_sf"/>
</dbReference>
<comment type="caution">
    <text evidence="2">The sequence shown here is derived from an EMBL/GenBank/DDBJ whole genome shotgun (WGS) entry which is preliminary data.</text>
</comment>
<gene>
    <name evidence="2" type="ORF">SDC9_60073</name>
</gene>
<dbReference type="InterPro" id="IPR000835">
    <property type="entry name" value="HTH_MarR-typ"/>
</dbReference>
<protein>
    <recommendedName>
        <fullName evidence="1">HTH marR-type domain-containing protein</fullName>
    </recommendedName>
</protein>
<proteinExistence type="predicted"/>
<dbReference type="EMBL" id="VSSQ01002161">
    <property type="protein sequence ID" value="MPM13714.1"/>
    <property type="molecule type" value="Genomic_DNA"/>
</dbReference>
<dbReference type="InterPro" id="IPR039422">
    <property type="entry name" value="MarR/SlyA-like"/>
</dbReference>
<evidence type="ECO:0000259" key="1">
    <source>
        <dbReference type="PROSITE" id="PS50995"/>
    </source>
</evidence>
<dbReference type="Pfam" id="PF01047">
    <property type="entry name" value="MarR"/>
    <property type="match status" value="1"/>
</dbReference>
<organism evidence="2">
    <name type="scientific">bioreactor metagenome</name>
    <dbReference type="NCBI Taxonomy" id="1076179"/>
    <lineage>
        <taxon>unclassified sequences</taxon>
        <taxon>metagenomes</taxon>
        <taxon>ecological metagenomes</taxon>
    </lineage>
</organism>
<evidence type="ECO:0000313" key="2">
    <source>
        <dbReference type="EMBL" id="MPM13714.1"/>
    </source>
</evidence>
<dbReference type="GO" id="GO:0006950">
    <property type="term" value="P:response to stress"/>
    <property type="evidence" value="ECO:0007669"/>
    <property type="project" value="TreeGrafter"/>
</dbReference>
<dbReference type="SUPFAM" id="SSF46785">
    <property type="entry name" value="Winged helix' DNA-binding domain"/>
    <property type="match status" value="1"/>
</dbReference>
<feature type="domain" description="HTH marR-type" evidence="1">
    <location>
        <begin position="4"/>
        <end position="136"/>
    </location>
</feature>
<dbReference type="InterPro" id="IPR036390">
    <property type="entry name" value="WH_DNA-bd_sf"/>
</dbReference>
<dbReference type="Gene3D" id="1.10.10.10">
    <property type="entry name" value="Winged helix-like DNA-binding domain superfamily/Winged helix DNA-binding domain"/>
    <property type="match status" value="1"/>
</dbReference>
<accession>A0A644XHX7</accession>
<dbReference type="PANTHER" id="PTHR33164">
    <property type="entry name" value="TRANSCRIPTIONAL REGULATOR, MARR FAMILY"/>
    <property type="match status" value="1"/>
</dbReference>
<dbReference type="GO" id="GO:0003700">
    <property type="term" value="F:DNA-binding transcription factor activity"/>
    <property type="evidence" value="ECO:0007669"/>
    <property type="project" value="InterPro"/>
</dbReference>
<dbReference type="SMART" id="SM00347">
    <property type="entry name" value="HTH_MARR"/>
    <property type="match status" value="1"/>
</dbReference>
<dbReference type="AlphaFoldDB" id="A0A644XHX7"/>
<name>A0A644XHX7_9ZZZZ</name>
<reference evidence="2" key="1">
    <citation type="submission" date="2019-08" db="EMBL/GenBank/DDBJ databases">
        <authorList>
            <person name="Kucharzyk K."/>
            <person name="Murdoch R.W."/>
            <person name="Higgins S."/>
            <person name="Loffler F."/>
        </authorList>
    </citation>
    <scope>NUCLEOTIDE SEQUENCE</scope>
</reference>
<sequence>MDDTNEIIFTHYRVSQYISFHMREGGRRRMLTGPQAMALNLLQTRGPLPISALAEQLGSANSTISCIVDRLEKLGLAQRTRSQQDRRVIYVEAVVGREHSPFLYREDTEDCFSALLEILTGEERAQLLSTLKMLDRAFACKKREA</sequence>
<dbReference type="PANTHER" id="PTHR33164:SF43">
    <property type="entry name" value="HTH-TYPE TRANSCRIPTIONAL REPRESSOR YETL"/>
    <property type="match status" value="1"/>
</dbReference>
<dbReference type="PROSITE" id="PS50995">
    <property type="entry name" value="HTH_MARR_2"/>
    <property type="match status" value="1"/>
</dbReference>